<gene>
    <name evidence="1" type="ORF">AS156_16840</name>
</gene>
<evidence type="ECO:0000313" key="2">
    <source>
        <dbReference type="Proteomes" id="UP000057737"/>
    </source>
</evidence>
<dbReference type="OrthoDB" id="8241257at2"/>
<protein>
    <submittedName>
        <fullName evidence="1">Uncharacterized protein</fullName>
    </submittedName>
</protein>
<reference evidence="1 2" key="1">
    <citation type="submission" date="2015-11" db="EMBL/GenBank/DDBJ databases">
        <title>Draft Genome Sequence of the Strain BR 10303 (Bradyrhizobium sp.) isolated from nodules of Centrolobium paraense.</title>
        <authorList>
            <person name="Zelli J.E."/>
            <person name="Simoes-Araujo J.L."/>
            <person name="Barauna A.C."/>
            <person name="Silva K."/>
        </authorList>
    </citation>
    <scope>NUCLEOTIDE SEQUENCE [LARGE SCALE GENOMIC DNA]</scope>
    <source>
        <strain evidence="1 2">BR 10303</strain>
    </source>
</reference>
<evidence type="ECO:0000313" key="1">
    <source>
        <dbReference type="EMBL" id="KWV48976.1"/>
    </source>
</evidence>
<dbReference type="RefSeq" id="WP_066512911.1">
    <property type="nucleotide sequence ID" value="NZ_LNCU01000104.1"/>
</dbReference>
<dbReference type="Proteomes" id="UP000057737">
    <property type="component" value="Unassembled WGS sequence"/>
</dbReference>
<name>A0A109JHL0_9BRAD</name>
<keyword evidence="2" id="KW-1185">Reference proteome</keyword>
<organism evidence="1 2">
    <name type="scientific">Bradyrhizobium macuxiense</name>
    <dbReference type="NCBI Taxonomy" id="1755647"/>
    <lineage>
        <taxon>Bacteria</taxon>
        <taxon>Pseudomonadati</taxon>
        <taxon>Pseudomonadota</taxon>
        <taxon>Alphaproteobacteria</taxon>
        <taxon>Hyphomicrobiales</taxon>
        <taxon>Nitrobacteraceae</taxon>
        <taxon>Bradyrhizobium</taxon>
    </lineage>
</organism>
<dbReference type="EMBL" id="LNCU01000104">
    <property type="protein sequence ID" value="KWV48976.1"/>
    <property type="molecule type" value="Genomic_DNA"/>
</dbReference>
<dbReference type="AlphaFoldDB" id="A0A109JHL0"/>
<comment type="caution">
    <text evidence="1">The sequence shown here is derived from an EMBL/GenBank/DDBJ whole genome shotgun (WGS) entry which is preliminary data.</text>
</comment>
<accession>A0A109JHL0</accession>
<proteinExistence type="predicted"/>
<sequence>MGNAAADNVAVCSDEGNDPYNLIVADLVALIGHVQSSLRLIESAIAREALLAEHDAANNIFILDDVTPRYMAASTTLRACDAGLGAALDRLLDSEAPTHILN</sequence>